<evidence type="ECO:0000256" key="7">
    <source>
        <dbReference type="ARBA" id="ARBA00023329"/>
    </source>
</evidence>
<dbReference type="EMBL" id="CP119069">
    <property type="protein sequence ID" value="WEL39183.1"/>
    <property type="molecule type" value="Genomic_DNA"/>
</dbReference>
<keyword evidence="6 8" id="KW-0333">Golgi apparatus</keyword>
<evidence type="ECO:0000256" key="5">
    <source>
        <dbReference type="ARBA" id="ARBA00022927"/>
    </source>
</evidence>
<comment type="function">
    <text evidence="8">The coatomer is a cytosolic protein complex that binds to dilysine motifs and reversibly associates with Golgi non-clathrin-coated vesicles, which further mediate biosynthetic protein transport from the ER, via the Golgi up to the trans Golgi network. Coatomer complex is required for budding from Golgi membranes, and is essential for the retrograde Golgi-to-ER transport of dilysine-tagged proteins.</text>
</comment>
<protein>
    <recommendedName>
        <fullName evidence="8">Coatomer subunit delta</fullName>
    </recommendedName>
</protein>
<dbReference type="PANTHER" id="PTHR10121:SF0">
    <property type="entry name" value="COATOMER SUBUNIT DELTA"/>
    <property type="match status" value="1"/>
</dbReference>
<feature type="transmembrane region" description="Helical" evidence="10">
    <location>
        <begin position="12"/>
        <end position="36"/>
    </location>
</feature>
<keyword evidence="8 10" id="KW-0472">Membrane</keyword>
<dbReference type="Proteomes" id="UP001217963">
    <property type="component" value="Chromosome VIII"/>
</dbReference>
<evidence type="ECO:0000256" key="9">
    <source>
        <dbReference type="RuleBase" id="RU366052"/>
    </source>
</evidence>
<dbReference type="PANTHER" id="PTHR10121">
    <property type="entry name" value="COATOMER SUBUNIT DELTA"/>
    <property type="match status" value="1"/>
</dbReference>
<dbReference type="Pfam" id="PF00928">
    <property type="entry name" value="Adap_comp_sub"/>
    <property type="match status" value="1"/>
</dbReference>
<evidence type="ECO:0000256" key="10">
    <source>
        <dbReference type="SAM" id="Phobius"/>
    </source>
</evidence>
<comment type="similarity">
    <text evidence="1 8">Belongs to the adaptor complexes medium subunit family. Delta-COP subfamily.</text>
</comment>
<dbReference type="CDD" id="cd09254">
    <property type="entry name" value="AP_delta-COPI_MHD"/>
    <property type="match status" value="1"/>
</dbReference>
<accession>A0ABY8CJU8</accession>
<keyword evidence="13" id="KW-1185">Reference proteome</keyword>
<dbReference type="PROSITE" id="PS51072">
    <property type="entry name" value="MHD"/>
    <property type="match status" value="1"/>
</dbReference>
<keyword evidence="3 8" id="KW-0963">Cytoplasm</keyword>
<evidence type="ECO:0000256" key="1">
    <source>
        <dbReference type="ARBA" id="ARBA00010516"/>
    </source>
</evidence>
<reference evidence="12 13" key="1">
    <citation type="submission" date="2023-02" db="EMBL/GenBank/DDBJ databases">
        <title>Encephalitozoon hellem ATCC 50451 complete genome.</title>
        <authorList>
            <person name="Mascarenhas dos Santos A.C."/>
            <person name="Julian A.T."/>
            <person name="Pombert J.-F."/>
        </authorList>
    </citation>
    <scope>NUCLEOTIDE SEQUENCE [LARGE SCALE GENOMIC DNA]</scope>
    <source>
        <strain evidence="12 13">ATCC 50451</strain>
    </source>
</reference>
<evidence type="ECO:0000256" key="2">
    <source>
        <dbReference type="ARBA" id="ARBA00022448"/>
    </source>
</evidence>
<proteinExistence type="inferred from homology"/>
<keyword evidence="4 8" id="KW-0931">ER-Golgi transport</keyword>
<keyword evidence="10" id="KW-0812">Transmembrane</keyword>
<keyword evidence="5 8" id="KW-0653">Protein transport</keyword>
<gene>
    <name evidence="12" type="ORF">PFJ87_08g00410</name>
</gene>
<keyword evidence="7 8" id="KW-0968">Cytoplasmic vesicle</keyword>
<evidence type="ECO:0000256" key="3">
    <source>
        <dbReference type="ARBA" id="ARBA00022490"/>
    </source>
</evidence>
<evidence type="ECO:0000256" key="4">
    <source>
        <dbReference type="ARBA" id="ARBA00022892"/>
    </source>
</evidence>
<evidence type="ECO:0000313" key="13">
    <source>
        <dbReference type="Proteomes" id="UP001217963"/>
    </source>
</evidence>
<name>A0ABY8CJU8_ENCHE</name>
<evidence type="ECO:0000259" key="11">
    <source>
        <dbReference type="PROSITE" id="PS51072"/>
    </source>
</evidence>
<keyword evidence="10" id="KW-1133">Transmembrane helix</keyword>
<dbReference type="InterPro" id="IPR028565">
    <property type="entry name" value="MHD"/>
</dbReference>
<comment type="subcellular location">
    <subcellularLocation>
        <location evidence="8 9">Cytoplasm</location>
    </subcellularLocation>
    <subcellularLocation>
        <location evidence="8 9">Cytoplasmic vesicle</location>
        <location evidence="8 9">COPI-coated vesicle membrane</location>
        <topology evidence="8 9">Peripheral membrane protein</topology>
        <orientation evidence="8 9">Cytoplasmic side</orientation>
    </subcellularLocation>
    <subcellularLocation>
        <location evidence="8 9">Golgi apparatus membrane</location>
        <topology evidence="8 9">Peripheral membrane protein</topology>
        <orientation evidence="8 9">Cytoplasmic side</orientation>
    </subcellularLocation>
</comment>
<dbReference type="SUPFAM" id="SSF49447">
    <property type="entry name" value="Second domain of Mu2 adaptin subunit (ap50) of ap2 adaptor"/>
    <property type="match status" value="1"/>
</dbReference>
<evidence type="ECO:0000256" key="6">
    <source>
        <dbReference type="ARBA" id="ARBA00023034"/>
    </source>
</evidence>
<dbReference type="InterPro" id="IPR036168">
    <property type="entry name" value="AP2_Mu_C_sf"/>
</dbReference>
<keyword evidence="2 8" id="KW-0813">Transport</keyword>
<evidence type="ECO:0000256" key="8">
    <source>
        <dbReference type="RuleBase" id="RU364018"/>
    </source>
</evidence>
<comment type="subunit">
    <text evidence="8">Oligomeric complex that consists of at least the alpha, beta, beta', gamma, delta, epsilon and zeta subunits.</text>
</comment>
<feature type="domain" description="MHD" evidence="11">
    <location>
        <begin position="221"/>
        <end position="445"/>
    </location>
</feature>
<organism evidence="12 13">
    <name type="scientific">Encephalitozoon hellem</name>
    <name type="common">Microsporidian parasite</name>
    <dbReference type="NCBI Taxonomy" id="27973"/>
    <lineage>
        <taxon>Eukaryota</taxon>
        <taxon>Fungi</taxon>
        <taxon>Fungi incertae sedis</taxon>
        <taxon>Microsporidia</taxon>
        <taxon>Unikaryonidae</taxon>
        <taxon>Encephalitozoon</taxon>
    </lineage>
</organism>
<sequence length="445" mass="50792">MDKMSLLVCLSLYFGCCYVKIIKALMIIGLFVANSLTGQMVSRMTRTMAVSKIEHFILDFISSGVSANGVLAKGFYKYVYNVADSTYYVVITSMGFNSAKAQWILDILQKNTNGDIVDVLVTMDNILYGQTTFDANIALIKSMDSQEEKIHDLMMKNKSKELIQKQKEFQRRPIGDIDRELERVKNLEMEIRNESIQQLKSIVKTGGNPVKEKRRELEISMSPVFILFKERLRMVIDKENNIKSGEVQGDMSITINEEEYKDIEIKLGGVERDMKFSPNLDKSVTNEGILKCEKGFPIRKNVALVKWKGSGIQDPPITFTFWPSETSLNVYQIMFEYTAECNMRDLSVFFSKASISNITINGEAKERDSHIEWNIGDVDKGTSDTLEFSCTCTDPSEIFPLEIYFTSDFVLTKLFVENVTRCGEEVDELEIKKVFEVDKFTVVDE</sequence>
<dbReference type="InterPro" id="IPR027059">
    <property type="entry name" value="Coatomer_dsu"/>
</dbReference>
<evidence type="ECO:0000313" key="12">
    <source>
        <dbReference type="EMBL" id="WEL39183.1"/>
    </source>
</evidence>